<dbReference type="PANTHER" id="PTHR43777">
    <property type="entry name" value="MOLYBDENUM COFACTOR CYTIDYLYLTRANSFERASE"/>
    <property type="match status" value="1"/>
</dbReference>
<dbReference type="Proteomes" id="UP001064632">
    <property type="component" value="Chromosome"/>
</dbReference>
<dbReference type="SUPFAM" id="SSF53448">
    <property type="entry name" value="Nucleotide-diphospho-sugar transferases"/>
    <property type="match status" value="1"/>
</dbReference>
<feature type="domain" description="MobA-like NTP transferase" evidence="2">
    <location>
        <begin position="4"/>
        <end position="164"/>
    </location>
</feature>
<name>A0ABY6BJA1_9GAMM</name>
<dbReference type="InterPro" id="IPR029044">
    <property type="entry name" value="Nucleotide-diphossugar_trans"/>
</dbReference>
<protein>
    <submittedName>
        <fullName evidence="3">Nucleotidyltransferase family protein</fullName>
    </submittedName>
</protein>
<organism evidence="3 4">
    <name type="scientific">Tahibacter amnicola</name>
    <dbReference type="NCBI Taxonomy" id="2976241"/>
    <lineage>
        <taxon>Bacteria</taxon>
        <taxon>Pseudomonadati</taxon>
        <taxon>Pseudomonadota</taxon>
        <taxon>Gammaproteobacteria</taxon>
        <taxon>Lysobacterales</taxon>
        <taxon>Rhodanobacteraceae</taxon>
        <taxon>Tahibacter</taxon>
    </lineage>
</organism>
<sequence>MIGVVVLAAGRSRRLGRPKQLVRWRGESLVRRACRLALAVQPDDAVLVVGHLADAIVREVADLPVRPVRAVHWEEGMGSSLREGVQALHEGCTGVVILLCDQYALPVTHVCDLVETWHRSPLRAVASRYGDCIGVPAVLPRSWLENAGLSGERGARFLLQERMDQVTPIVCEELANDLDVPEDLTSEFG</sequence>
<dbReference type="Pfam" id="PF12804">
    <property type="entry name" value="NTP_transf_3"/>
    <property type="match status" value="1"/>
</dbReference>
<evidence type="ECO:0000313" key="4">
    <source>
        <dbReference type="Proteomes" id="UP001064632"/>
    </source>
</evidence>
<gene>
    <name evidence="3" type="ORF">N4264_02035</name>
</gene>
<keyword evidence="4" id="KW-1185">Reference proteome</keyword>
<evidence type="ECO:0000313" key="3">
    <source>
        <dbReference type="EMBL" id="UXI68455.1"/>
    </source>
</evidence>
<evidence type="ECO:0000259" key="2">
    <source>
        <dbReference type="Pfam" id="PF12804"/>
    </source>
</evidence>
<dbReference type="PANTHER" id="PTHR43777:SF1">
    <property type="entry name" value="MOLYBDENUM COFACTOR CYTIDYLYLTRANSFERASE"/>
    <property type="match status" value="1"/>
</dbReference>
<dbReference type="CDD" id="cd04182">
    <property type="entry name" value="GT_2_like_f"/>
    <property type="match status" value="1"/>
</dbReference>
<dbReference type="Gene3D" id="3.90.550.10">
    <property type="entry name" value="Spore Coat Polysaccharide Biosynthesis Protein SpsA, Chain A"/>
    <property type="match status" value="1"/>
</dbReference>
<keyword evidence="1" id="KW-0460">Magnesium</keyword>
<dbReference type="InterPro" id="IPR025877">
    <property type="entry name" value="MobA-like_NTP_Trfase"/>
</dbReference>
<evidence type="ECO:0000256" key="1">
    <source>
        <dbReference type="ARBA" id="ARBA00022842"/>
    </source>
</evidence>
<proteinExistence type="predicted"/>
<dbReference type="EMBL" id="CP104694">
    <property type="protein sequence ID" value="UXI68455.1"/>
    <property type="molecule type" value="Genomic_DNA"/>
</dbReference>
<reference evidence="3" key="1">
    <citation type="submission" date="2022-09" db="EMBL/GenBank/DDBJ databases">
        <title>Tahibacter sp. nov., isolated from a fresh water.</title>
        <authorList>
            <person name="Baek J.H."/>
            <person name="Lee J.K."/>
            <person name="Kim J.M."/>
            <person name="Jeon C.O."/>
        </authorList>
    </citation>
    <scope>NUCLEOTIDE SEQUENCE</scope>
    <source>
        <strain evidence="3">W38</strain>
    </source>
</reference>
<dbReference type="RefSeq" id="WP_261695415.1">
    <property type="nucleotide sequence ID" value="NZ_CP104694.1"/>
</dbReference>
<accession>A0ABY6BJA1</accession>